<feature type="region of interest" description="Disordered" evidence="1">
    <location>
        <begin position="95"/>
        <end position="154"/>
    </location>
</feature>
<feature type="compositionally biased region" description="Basic and acidic residues" evidence="1">
    <location>
        <begin position="109"/>
        <end position="118"/>
    </location>
</feature>
<evidence type="ECO:0000313" key="2">
    <source>
        <dbReference type="EMBL" id="MEQ2281862.1"/>
    </source>
</evidence>
<feature type="compositionally biased region" description="Low complexity" evidence="1">
    <location>
        <begin position="133"/>
        <end position="143"/>
    </location>
</feature>
<feature type="region of interest" description="Disordered" evidence="1">
    <location>
        <begin position="175"/>
        <end position="263"/>
    </location>
</feature>
<feature type="compositionally biased region" description="Basic residues" evidence="1">
    <location>
        <begin position="98"/>
        <end position="108"/>
    </location>
</feature>
<evidence type="ECO:0000313" key="3">
    <source>
        <dbReference type="Proteomes" id="UP001469553"/>
    </source>
</evidence>
<feature type="compositionally biased region" description="Low complexity" evidence="1">
    <location>
        <begin position="175"/>
        <end position="191"/>
    </location>
</feature>
<evidence type="ECO:0000256" key="1">
    <source>
        <dbReference type="SAM" id="MobiDB-lite"/>
    </source>
</evidence>
<gene>
    <name evidence="2" type="ORF">AMECASPLE_034658</name>
</gene>
<reference evidence="2 3" key="1">
    <citation type="submission" date="2021-06" db="EMBL/GenBank/DDBJ databases">
        <authorList>
            <person name="Palmer J.M."/>
        </authorList>
    </citation>
    <scope>NUCLEOTIDE SEQUENCE [LARGE SCALE GENOMIC DNA]</scope>
    <source>
        <strain evidence="2 3">AS_MEX2019</strain>
        <tissue evidence="2">Muscle</tissue>
    </source>
</reference>
<accession>A0ABV0XK92</accession>
<protein>
    <submittedName>
        <fullName evidence="2">Uncharacterized protein</fullName>
    </submittedName>
</protein>
<organism evidence="2 3">
    <name type="scientific">Ameca splendens</name>
    <dbReference type="NCBI Taxonomy" id="208324"/>
    <lineage>
        <taxon>Eukaryota</taxon>
        <taxon>Metazoa</taxon>
        <taxon>Chordata</taxon>
        <taxon>Craniata</taxon>
        <taxon>Vertebrata</taxon>
        <taxon>Euteleostomi</taxon>
        <taxon>Actinopterygii</taxon>
        <taxon>Neopterygii</taxon>
        <taxon>Teleostei</taxon>
        <taxon>Neoteleostei</taxon>
        <taxon>Acanthomorphata</taxon>
        <taxon>Ovalentaria</taxon>
        <taxon>Atherinomorphae</taxon>
        <taxon>Cyprinodontiformes</taxon>
        <taxon>Goodeidae</taxon>
        <taxon>Ameca</taxon>
    </lineage>
</organism>
<feature type="compositionally biased region" description="Basic and acidic residues" evidence="1">
    <location>
        <begin position="193"/>
        <end position="212"/>
    </location>
</feature>
<comment type="caution">
    <text evidence="2">The sequence shown here is derived from an EMBL/GenBank/DDBJ whole genome shotgun (WGS) entry which is preliminary data.</text>
</comment>
<proteinExistence type="predicted"/>
<name>A0ABV0XK92_9TELE</name>
<dbReference type="EMBL" id="JAHRIP010004961">
    <property type="protein sequence ID" value="MEQ2281862.1"/>
    <property type="molecule type" value="Genomic_DNA"/>
</dbReference>
<dbReference type="Proteomes" id="UP001469553">
    <property type="component" value="Unassembled WGS sequence"/>
</dbReference>
<sequence length="303" mass="33031">MQALVLQMRGKEEGEKMKKKIEKQVREVMKEDGLNLTDKWNLGDWFRKQMNIAKKNTQEAQGKLKEATVWSKGKYRTDKEKCEKEERFWGDMVLIHQGGKHTMKHKKPRGGDKKEGPKAAKGMSPDTPPPYAPSSKYSSLTGAPTPPPGGLYPILELEHGTLVVHSLDIPADEGGSLSGCSSSSMSVAAGSFHEAEKRAFQDREVREREEQQQRGMSKTNPFYSPPQQSSQPASLISEAGARGPPGTPGPSSGLEGAGTDPVGSVALLLSGSWRPDRVLCPNPFLTPTPCYTSTPCRAAGNWA</sequence>
<keyword evidence="3" id="KW-1185">Reference proteome</keyword>